<comment type="caution">
    <text evidence="1">The sequence shown here is derived from an EMBL/GenBank/DDBJ whole genome shotgun (WGS) entry which is preliminary data.</text>
</comment>
<organism evidence="1">
    <name type="scientific">mine drainage metagenome</name>
    <dbReference type="NCBI Taxonomy" id="410659"/>
    <lineage>
        <taxon>unclassified sequences</taxon>
        <taxon>metagenomes</taxon>
        <taxon>ecological metagenomes</taxon>
    </lineage>
</organism>
<dbReference type="EMBL" id="MLJW01000001">
    <property type="protein sequence ID" value="OIR19284.1"/>
    <property type="molecule type" value="Genomic_DNA"/>
</dbReference>
<dbReference type="Pfam" id="PF05258">
    <property type="entry name" value="DciA"/>
    <property type="match status" value="1"/>
</dbReference>
<evidence type="ECO:0008006" key="2">
    <source>
        <dbReference type="Google" id="ProtNLM"/>
    </source>
</evidence>
<sequence>MPNRLNAFLGSSPELRQLSSSARQLMALQRMYASIAPPSLQHSSRVLQFRHQLLSISADNGAVAAKLRQMTPELISLFQARGCEVTGIQIRVQVTSPPRARQPKARKLGKTAQQALDQLNATLADSPLKTALRRLSKRG</sequence>
<dbReference type="InterPro" id="IPR007922">
    <property type="entry name" value="DciA-like"/>
</dbReference>
<gene>
    <name evidence="1" type="ORF">GALL_01640</name>
</gene>
<accession>A0A1J5TZQ6</accession>
<reference evidence="1" key="1">
    <citation type="submission" date="2016-10" db="EMBL/GenBank/DDBJ databases">
        <title>Sequence of Gallionella enrichment culture.</title>
        <authorList>
            <person name="Poehlein A."/>
            <person name="Muehling M."/>
            <person name="Daniel R."/>
        </authorList>
    </citation>
    <scope>NUCLEOTIDE SEQUENCE</scope>
</reference>
<name>A0A1J5TZQ6_9ZZZZ</name>
<dbReference type="AlphaFoldDB" id="A0A1J5TZQ6"/>
<protein>
    <recommendedName>
        <fullName evidence="2">DUF721 domain-containing protein</fullName>
    </recommendedName>
</protein>
<proteinExistence type="predicted"/>
<evidence type="ECO:0000313" key="1">
    <source>
        <dbReference type="EMBL" id="OIR19284.1"/>
    </source>
</evidence>